<dbReference type="Gene3D" id="1.25.40.420">
    <property type="match status" value="1"/>
</dbReference>
<evidence type="ECO:0000259" key="2">
    <source>
        <dbReference type="SMART" id="SM00875"/>
    </source>
</evidence>
<evidence type="ECO:0000313" key="3">
    <source>
        <dbReference type="EMBL" id="KFB45875.1"/>
    </source>
</evidence>
<dbReference type="InterPro" id="IPR011333">
    <property type="entry name" value="SKP1/BTB/POZ_sf"/>
</dbReference>
<accession>A0A084W6N1</accession>
<dbReference type="EMBL" id="ATLV01020880">
    <property type="status" value="NOT_ANNOTATED_CDS"/>
    <property type="molecule type" value="Genomic_DNA"/>
</dbReference>
<dbReference type="VEuPathDB" id="VectorBase:ASIS019455"/>
<evidence type="ECO:0000313" key="4">
    <source>
        <dbReference type="EnsemblMetazoa" id="ASIC013835-PA"/>
    </source>
</evidence>
<dbReference type="OrthoDB" id="6350321at2759"/>
<evidence type="ECO:0000259" key="1">
    <source>
        <dbReference type="SMART" id="SM00225"/>
    </source>
</evidence>
<dbReference type="Proteomes" id="UP000030765">
    <property type="component" value="Unassembled WGS sequence"/>
</dbReference>
<dbReference type="STRING" id="74873.A0A084W6N1"/>
<dbReference type="InterPro" id="IPR011705">
    <property type="entry name" value="BACK"/>
</dbReference>
<dbReference type="SMART" id="SM00225">
    <property type="entry name" value="BTB"/>
    <property type="match status" value="1"/>
</dbReference>
<dbReference type="OMA" id="MMLRRIC"/>
<dbReference type="EMBL" id="KE525309">
    <property type="protein sequence ID" value="KFB45875.1"/>
    <property type="molecule type" value="Genomic_DNA"/>
</dbReference>
<dbReference type="SMART" id="SM00875">
    <property type="entry name" value="BACK"/>
    <property type="match status" value="1"/>
</dbReference>
<feature type="domain" description="BACK" evidence="2">
    <location>
        <begin position="157"/>
        <end position="259"/>
    </location>
</feature>
<protein>
    <submittedName>
        <fullName evidence="3">AGAP009292-PA-like protein</fullName>
    </submittedName>
</protein>
<proteinExistence type="predicted"/>
<dbReference type="Pfam" id="PF07707">
    <property type="entry name" value="BACK"/>
    <property type="match status" value="1"/>
</dbReference>
<reference evidence="4" key="2">
    <citation type="submission" date="2020-05" db="UniProtKB">
        <authorList>
            <consortium name="EnsemblMetazoa"/>
        </authorList>
    </citation>
    <scope>IDENTIFICATION</scope>
</reference>
<sequence>MREAIDDEAPLDAPSDDSFLQHIDETELEHALKPVRTSNRPALWPLMERRIKARENTDLQVHIGDELIHCHLLPLQCFSEYFERQVTPGQAVVELPEQEIRPAAFRIVYEWILDSNQPLEWQHFVAVLSAAEFLQVPALIERCWLHLDNPRVVENVAFYVYMQAQQFATSNELQTMMLRRICRYFLALVSTPEFCELSLADLGVLLSSNIIAIFDETDVLYAACQWLLYDWLDRKELIEDVMCLVRFKSMHTGDLARLCVFHECTELQPILRHPATKQLVDEALAYICSPRNIAGSSERATTGDGRKRSSAERVRLVPDSLETLAYVTGEGSFNEFKIFLHVMQKKPTIWRTFRVSEENAGLLDDMVGCTEAN</sequence>
<feature type="domain" description="BTB" evidence="1">
    <location>
        <begin position="57"/>
        <end position="151"/>
    </location>
</feature>
<name>A0A084W6N1_ANOSI</name>
<dbReference type="SUPFAM" id="SSF54695">
    <property type="entry name" value="POZ domain"/>
    <property type="match status" value="1"/>
</dbReference>
<dbReference type="PANTHER" id="PTHR22667">
    <property type="entry name" value="AT01380P-RELATED"/>
    <property type="match status" value="1"/>
</dbReference>
<dbReference type="AlphaFoldDB" id="A0A084W6N1"/>
<reference evidence="3 5" key="1">
    <citation type="journal article" date="2014" name="BMC Genomics">
        <title>Genome sequence of Anopheles sinensis provides insight into genetics basis of mosquito competence for malaria parasites.</title>
        <authorList>
            <person name="Zhou D."/>
            <person name="Zhang D."/>
            <person name="Ding G."/>
            <person name="Shi L."/>
            <person name="Hou Q."/>
            <person name="Ye Y."/>
            <person name="Xu Y."/>
            <person name="Zhou H."/>
            <person name="Xiong C."/>
            <person name="Li S."/>
            <person name="Yu J."/>
            <person name="Hong S."/>
            <person name="Yu X."/>
            <person name="Zou P."/>
            <person name="Chen C."/>
            <person name="Chang X."/>
            <person name="Wang W."/>
            <person name="Lv Y."/>
            <person name="Sun Y."/>
            <person name="Ma L."/>
            <person name="Shen B."/>
            <person name="Zhu C."/>
        </authorList>
    </citation>
    <scope>NUCLEOTIDE SEQUENCE [LARGE SCALE GENOMIC DNA]</scope>
</reference>
<dbReference type="CDD" id="cd18186">
    <property type="entry name" value="BTB_POZ_ZBTB_KLHL-like"/>
    <property type="match status" value="1"/>
</dbReference>
<dbReference type="InterPro" id="IPR000210">
    <property type="entry name" value="BTB/POZ_dom"/>
</dbReference>
<dbReference type="Gene3D" id="3.30.710.10">
    <property type="entry name" value="Potassium Channel Kv1.1, Chain A"/>
    <property type="match status" value="1"/>
</dbReference>
<gene>
    <name evidence="3" type="ORF">ZHAS_00013835</name>
</gene>
<keyword evidence="5" id="KW-1185">Reference proteome</keyword>
<dbReference type="PANTHER" id="PTHR22667:SF0">
    <property type="entry name" value="AT01380P-RELATED"/>
    <property type="match status" value="1"/>
</dbReference>
<dbReference type="EnsemblMetazoa" id="ASIC013835-RA">
    <property type="protein sequence ID" value="ASIC013835-PA"/>
    <property type="gene ID" value="ASIC013835"/>
</dbReference>
<dbReference type="VEuPathDB" id="VectorBase:ASIC013835"/>
<dbReference type="Pfam" id="PF00651">
    <property type="entry name" value="BTB"/>
    <property type="match status" value="1"/>
</dbReference>
<evidence type="ECO:0000313" key="5">
    <source>
        <dbReference type="Proteomes" id="UP000030765"/>
    </source>
</evidence>
<organism evidence="3">
    <name type="scientific">Anopheles sinensis</name>
    <name type="common">Mosquito</name>
    <dbReference type="NCBI Taxonomy" id="74873"/>
    <lineage>
        <taxon>Eukaryota</taxon>
        <taxon>Metazoa</taxon>
        <taxon>Ecdysozoa</taxon>
        <taxon>Arthropoda</taxon>
        <taxon>Hexapoda</taxon>
        <taxon>Insecta</taxon>
        <taxon>Pterygota</taxon>
        <taxon>Neoptera</taxon>
        <taxon>Endopterygota</taxon>
        <taxon>Diptera</taxon>
        <taxon>Nematocera</taxon>
        <taxon>Culicoidea</taxon>
        <taxon>Culicidae</taxon>
        <taxon>Anophelinae</taxon>
        <taxon>Anopheles</taxon>
    </lineage>
</organism>